<feature type="compositionally biased region" description="Polar residues" evidence="1">
    <location>
        <begin position="715"/>
        <end position="739"/>
    </location>
</feature>
<dbReference type="InterPro" id="IPR001683">
    <property type="entry name" value="PX_dom"/>
</dbReference>
<feature type="region of interest" description="Disordered" evidence="1">
    <location>
        <begin position="244"/>
        <end position="275"/>
    </location>
</feature>
<feature type="compositionally biased region" description="Low complexity" evidence="1">
    <location>
        <begin position="645"/>
        <end position="683"/>
    </location>
</feature>
<organism evidence="3 4">
    <name type="scientific">Linnemannia schmuckeri</name>
    <dbReference type="NCBI Taxonomy" id="64567"/>
    <lineage>
        <taxon>Eukaryota</taxon>
        <taxon>Fungi</taxon>
        <taxon>Fungi incertae sedis</taxon>
        <taxon>Mucoromycota</taxon>
        <taxon>Mortierellomycotina</taxon>
        <taxon>Mortierellomycetes</taxon>
        <taxon>Mortierellales</taxon>
        <taxon>Mortierellaceae</taxon>
        <taxon>Linnemannia</taxon>
    </lineage>
</organism>
<dbReference type="InterPro" id="IPR036871">
    <property type="entry name" value="PX_dom_sf"/>
</dbReference>
<reference evidence="3" key="1">
    <citation type="journal article" date="2020" name="Fungal Divers.">
        <title>Resolving the Mortierellaceae phylogeny through synthesis of multi-gene phylogenetics and phylogenomics.</title>
        <authorList>
            <person name="Vandepol N."/>
            <person name="Liber J."/>
            <person name="Desiro A."/>
            <person name="Na H."/>
            <person name="Kennedy M."/>
            <person name="Barry K."/>
            <person name="Grigoriev I.V."/>
            <person name="Miller A.N."/>
            <person name="O'Donnell K."/>
            <person name="Stajich J.E."/>
            <person name="Bonito G."/>
        </authorList>
    </citation>
    <scope>NUCLEOTIDE SEQUENCE</scope>
    <source>
        <strain evidence="3">NRRL 6426</strain>
    </source>
</reference>
<feature type="compositionally biased region" description="Polar residues" evidence="1">
    <location>
        <begin position="684"/>
        <end position="699"/>
    </location>
</feature>
<dbReference type="PROSITE" id="PS50195">
    <property type="entry name" value="PX"/>
    <property type="match status" value="1"/>
</dbReference>
<protein>
    <recommendedName>
        <fullName evidence="2">PX domain-containing protein</fullName>
    </recommendedName>
</protein>
<dbReference type="SUPFAM" id="SSF64268">
    <property type="entry name" value="PX domain"/>
    <property type="match status" value="1"/>
</dbReference>
<feature type="region of interest" description="Disordered" evidence="1">
    <location>
        <begin position="362"/>
        <end position="415"/>
    </location>
</feature>
<sequence>MTTTTKKATNGRQRGRTHSNTTSVIDPSALQYASKFSNSNNNVIIASTMAGLSNVSGPSNSAMVLPQGGLHLHSHHHNSASSNSSTTTTFYSGVKLAPPVLSASVEQLERRASDQKVWYTIQVCPCDLTIITPALASASASASTSTGAAMGTSSGGCSGGTGGAVTSIPRKPYKIYRRYEDVADFADQLEEEFAGKMVAPSATISLQHDTKNSNAASTATSASGGGFGSSRYCVNDNMPGLGSMTFTEKGMDGGASATNTNNNTSQSDSSSSTTTVTLPRLKSRLVLFVTKAVCLQRKEELDRYLQELFTLGPIIAQSRLVAEFFGIWKTDMEVHLSQEDRDPLALHSVAVMTIVFDNEKDNSMGHEHESEAENGGDAVRGEALQERPKSAGEPVAETTTMDSPSSATAASLSPPIPSSDLASALDAHLIYKTSSSSTVNPTSFPTNAQPLSTAATMKNATSTYLASPSLSPSPTAYDLRGVGWTPSLSTHLPLTTETGFDEDTKMASPTELIAPAPLPLDHARLEPATDGYESEAGTENETIDDLTTRTIKKFKSLRRAHTSCHGRQLQQQDSNAQEDSNPVPRGRSNSVSAPSRGAPVGPLSTAAQPKSKIMKRSKTIVFRPEVTMQPLSSKNVIPPWNRIPSSANNSNSNNSGVAPISPISPTTPQSATTTSASSGGFTPNTVASAQAQEPSPTSSDMDEQQQQQQPRKLTMSHSKTMSSISTTPSWSLGNNNGDHSTLAPGSLAGLLSSSMSSCNTTNNRNGSLTSARSMSISAGMIPTTLVAPWNRASGNGETNTHLHSLIKMSGQPSSSMQPSLNSPFVSVELGRSFHKKESQSQKSPSNNGAKDRTVPVLTQPPEARNRNPESTSMSFAGGSAMKGGGGRPRKPGMTHSVSAPGGFLPIMTVSAPESSAGNASETMTEDISGAPAKVAATKKRVSLHSPSLPTKQPVGILKNAQKGTRKASLTVPSAVMFPVQISTGISSIASACSTSTLSSSTSAPTTAGGGTHGAGTLATTFKIVMDADTIVALQVLEDSSFVLTMPELRSRVKAKLTKSNIQLPDKFDLLWTVPTSSMTMASPSPLTPTTGMSTVSVNQVAGALDQGVMLKTDEDLHRAIHASRNHKVTLRCIL</sequence>
<accession>A0A9P5S2I2</accession>
<evidence type="ECO:0000259" key="2">
    <source>
        <dbReference type="PROSITE" id="PS50195"/>
    </source>
</evidence>
<name>A0A9P5S2I2_9FUNG</name>
<dbReference type="GO" id="GO:0035091">
    <property type="term" value="F:phosphatidylinositol binding"/>
    <property type="evidence" value="ECO:0007669"/>
    <property type="project" value="InterPro"/>
</dbReference>
<feature type="compositionally biased region" description="Low complexity" evidence="1">
    <location>
        <begin position="403"/>
        <end position="415"/>
    </location>
</feature>
<feature type="compositionally biased region" description="Basic and acidic residues" evidence="1">
    <location>
        <begin position="362"/>
        <end position="371"/>
    </location>
</feature>
<comment type="caution">
    <text evidence="3">The sequence shown here is derived from an EMBL/GenBank/DDBJ whole genome shotgun (WGS) entry which is preliminary data.</text>
</comment>
<evidence type="ECO:0000313" key="4">
    <source>
        <dbReference type="Proteomes" id="UP000748756"/>
    </source>
</evidence>
<feature type="region of interest" description="Disordered" evidence="1">
    <location>
        <begin position="1"/>
        <end position="24"/>
    </location>
</feature>
<dbReference type="AlphaFoldDB" id="A0A9P5S2I2"/>
<feature type="region of interest" description="Disordered" evidence="1">
    <location>
        <begin position="832"/>
        <end position="899"/>
    </location>
</feature>
<gene>
    <name evidence="3" type="ORF">BG015_007130</name>
</gene>
<dbReference type="Proteomes" id="UP000748756">
    <property type="component" value="Unassembled WGS sequence"/>
</dbReference>
<evidence type="ECO:0000256" key="1">
    <source>
        <dbReference type="SAM" id="MobiDB-lite"/>
    </source>
</evidence>
<evidence type="ECO:0000313" key="3">
    <source>
        <dbReference type="EMBL" id="KAF9151042.1"/>
    </source>
</evidence>
<proteinExistence type="predicted"/>
<feature type="compositionally biased region" description="Polar residues" evidence="1">
    <location>
        <begin position="568"/>
        <end position="580"/>
    </location>
</feature>
<feature type="compositionally biased region" description="Low complexity" evidence="1">
    <location>
        <begin position="256"/>
        <end position="275"/>
    </location>
</feature>
<dbReference type="OrthoDB" id="2448411at2759"/>
<dbReference type="Gene3D" id="3.30.1520.10">
    <property type="entry name" value="Phox-like domain"/>
    <property type="match status" value="1"/>
</dbReference>
<feature type="region of interest" description="Disordered" evidence="1">
    <location>
        <begin position="558"/>
        <end position="616"/>
    </location>
</feature>
<feature type="region of interest" description="Disordered" evidence="1">
    <location>
        <begin position="632"/>
        <end position="743"/>
    </location>
</feature>
<dbReference type="EMBL" id="JAAAUQ010000357">
    <property type="protein sequence ID" value="KAF9151042.1"/>
    <property type="molecule type" value="Genomic_DNA"/>
</dbReference>
<feature type="compositionally biased region" description="Basic and acidic residues" evidence="1">
    <location>
        <begin position="379"/>
        <end position="390"/>
    </location>
</feature>
<feature type="domain" description="PX" evidence="2">
    <location>
        <begin position="97"/>
        <end position="332"/>
    </location>
</feature>
<keyword evidence="4" id="KW-1185">Reference proteome</keyword>